<evidence type="ECO:0000259" key="8">
    <source>
        <dbReference type="PROSITE" id="PS51987"/>
    </source>
</evidence>
<proteinExistence type="inferred from homology"/>
<dbReference type="PANTHER" id="PTHR43785:SF12">
    <property type="entry name" value="TYPE-1 GLUTAMINE SYNTHETASE 2"/>
    <property type="match status" value="1"/>
</dbReference>
<evidence type="ECO:0000313" key="10">
    <source>
        <dbReference type="Proteomes" id="UP000824162"/>
    </source>
</evidence>
<dbReference type="GO" id="GO:0004356">
    <property type="term" value="F:glutamine synthetase activity"/>
    <property type="evidence" value="ECO:0007669"/>
    <property type="project" value="InterPro"/>
</dbReference>
<dbReference type="PROSITE" id="PS51986">
    <property type="entry name" value="GS_BETA_GRASP"/>
    <property type="match status" value="1"/>
</dbReference>
<dbReference type="InterPro" id="IPR036651">
    <property type="entry name" value="Gln_synt_N_sf"/>
</dbReference>
<sequence>MLFTLDDIMEYVEENDVKFIRLVFFDIFGSMKNISIIASELPGALKYGVTFDASEINGFMNIDESDLILKPDPSTVEILPWRPQQARVLRVFCDICYPDGRTFEGDSRNILKRAVDDLGELGYYCEIGTESKFYLFTLDEYGNPTKTPHDNGTYYDVAPVDKGENIRREICLTLEEMGIQPQSSHHEEGPGQHEIVFMHGSPVEAADHVMTFKNMVKTIADINGLFASFMPKPLSGKSGNGMHVNLSLYDRKNGKSLIDTDNETGRHFMAGVLKYINEMSLFLNPTTNSYSRFGHFEAPKFVTWSHQNRQQLMRVPRNLTGDCRMELRSPDGSANPYLVFALVIYAGIEGIKNKLELCEPVNVTYKGDIAGLVRLPRDLQAAVKYAENSDFIKKILPENIITTYVSNKKRESGGYVSAPDKEQYETTLYFGCI</sequence>
<keyword evidence="4" id="KW-0067">ATP-binding</keyword>
<evidence type="ECO:0000256" key="3">
    <source>
        <dbReference type="ARBA" id="ARBA00022741"/>
    </source>
</evidence>
<dbReference type="Gene3D" id="3.30.590.10">
    <property type="entry name" value="Glutamine synthetase/guanido kinase, catalytic domain"/>
    <property type="match status" value="1"/>
</dbReference>
<evidence type="ECO:0000256" key="1">
    <source>
        <dbReference type="ARBA" id="ARBA00009897"/>
    </source>
</evidence>
<dbReference type="AlphaFoldDB" id="A0A9D1PQ66"/>
<name>A0A9D1PQ66_9FIRM</name>
<keyword evidence="3" id="KW-0547">Nucleotide-binding</keyword>
<dbReference type="EMBL" id="DXIJ01000071">
    <property type="protein sequence ID" value="HIV85881.1"/>
    <property type="molecule type" value="Genomic_DNA"/>
</dbReference>
<evidence type="ECO:0000259" key="7">
    <source>
        <dbReference type="PROSITE" id="PS51986"/>
    </source>
</evidence>
<dbReference type="SMART" id="SM01230">
    <property type="entry name" value="Gln-synt_C"/>
    <property type="match status" value="1"/>
</dbReference>
<dbReference type="GO" id="GO:0005524">
    <property type="term" value="F:ATP binding"/>
    <property type="evidence" value="ECO:0007669"/>
    <property type="project" value="UniProtKB-KW"/>
</dbReference>
<dbReference type="InterPro" id="IPR014746">
    <property type="entry name" value="Gln_synth/guanido_kin_cat_dom"/>
</dbReference>
<comment type="similarity">
    <text evidence="1 5 6">Belongs to the glutamine synthetase family.</text>
</comment>
<protein>
    <submittedName>
        <fullName evidence="9">Glutamine synthetase family protein</fullName>
    </submittedName>
</protein>
<gene>
    <name evidence="9" type="ORF">H9900_03620</name>
</gene>
<dbReference type="Pfam" id="PF00120">
    <property type="entry name" value="Gln-synt_C"/>
    <property type="match status" value="1"/>
</dbReference>
<reference evidence="9" key="2">
    <citation type="submission" date="2021-04" db="EMBL/GenBank/DDBJ databases">
        <authorList>
            <person name="Gilroy R."/>
        </authorList>
    </citation>
    <scope>NUCLEOTIDE SEQUENCE</scope>
    <source>
        <strain evidence="9">5790</strain>
    </source>
</reference>
<dbReference type="Gene3D" id="3.10.20.70">
    <property type="entry name" value="Glutamine synthetase, N-terminal domain"/>
    <property type="match status" value="1"/>
</dbReference>
<comment type="caution">
    <text evidence="9">The sequence shown here is derived from an EMBL/GenBank/DDBJ whole genome shotgun (WGS) entry which is preliminary data.</text>
</comment>
<evidence type="ECO:0000313" key="9">
    <source>
        <dbReference type="EMBL" id="HIV85881.1"/>
    </source>
</evidence>
<evidence type="ECO:0000256" key="2">
    <source>
        <dbReference type="ARBA" id="ARBA00022598"/>
    </source>
</evidence>
<dbReference type="GO" id="GO:0006542">
    <property type="term" value="P:glutamine biosynthetic process"/>
    <property type="evidence" value="ECO:0007669"/>
    <property type="project" value="InterPro"/>
</dbReference>
<dbReference type="PROSITE" id="PS51987">
    <property type="entry name" value="GS_CATALYTIC"/>
    <property type="match status" value="1"/>
</dbReference>
<accession>A0A9D1PQ66</accession>
<keyword evidence="2" id="KW-0436">Ligase</keyword>
<dbReference type="SUPFAM" id="SSF55931">
    <property type="entry name" value="Glutamine synthetase/guanido kinase"/>
    <property type="match status" value="1"/>
</dbReference>
<dbReference type="SUPFAM" id="SSF54368">
    <property type="entry name" value="Glutamine synthetase, N-terminal domain"/>
    <property type="match status" value="1"/>
</dbReference>
<evidence type="ECO:0000256" key="6">
    <source>
        <dbReference type="RuleBase" id="RU000384"/>
    </source>
</evidence>
<dbReference type="InterPro" id="IPR008146">
    <property type="entry name" value="Gln_synth_cat_dom"/>
</dbReference>
<reference evidence="9" key="1">
    <citation type="journal article" date="2021" name="PeerJ">
        <title>Extensive microbial diversity within the chicken gut microbiome revealed by metagenomics and culture.</title>
        <authorList>
            <person name="Gilroy R."/>
            <person name="Ravi A."/>
            <person name="Getino M."/>
            <person name="Pursley I."/>
            <person name="Horton D.L."/>
            <person name="Alikhan N.F."/>
            <person name="Baker D."/>
            <person name="Gharbi K."/>
            <person name="Hall N."/>
            <person name="Watson M."/>
            <person name="Adriaenssens E.M."/>
            <person name="Foster-Nyarko E."/>
            <person name="Jarju S."/>
            <person name="Secka A."/>
            <person name="Antonio M."/>
            <person name="Oren A."/>
            <person name="Chaudhuri R.R."/>
            <person name="La Ragione R."/>
            <person name="Hildebrand F."/>
            <person name="Pallen M.J."/>
        </authorList>
    </citation>
    <scope>NUCLEOTIDE SEQUENCE</scope>
    <source>
        <strain evidence="9">5790</strain>
    </source>
</reference>
<evidence type="ECO:0000256" key="4">
    <source>
        <dbReference type="ARBA" id="ARBA00022840"/>
    </source>
</evidence>
<feature type="domain" description="GS beta-grasp" evidence="7">
    <location>
        <begin position="15"/>
        <end position="100"/>
    </location>
</feature>
<dbReference type="InterPro" id="IPR008147">
    <property type="entry name" value="Gln_synt_N"/>
</dbReference>
<organism evidence="9 10">
    <name type="scientific">Candidatus Monoglobus merdigallinarum</name>
    <dbReference type="NCBI Taxonomy" id="2838698"/>
    <lineage>
        <taxon>Bacteria</taxon>
        <taxon>Bacillati</taxon>
        <taxon>Bacillota</taxon>
        <taxon>Clostridia</taxon>
        <taxon>Monoglobales</taxon>
        <taxon>Monoglobaceae</taxon>
        <taxon>Monoglobus</taxon>
    </lineage>
</organism>
<dbReference type="Pfam" id="PF03951">
    <property type="entry name" value="Gln-synt_N"/>
    <property type="match status" value="1"/>
</dbReference>
<feature type="domain" description="GS catalytic" evidence="8">
    <location>
        <begin position="107"/>
        <end position="433"/>
    </location>
</feature>
<dbReference type="Proteomes" id="UP000824162">
    <property type="component" value="Unassembled WGS sequence"/>
</dbReference>
<evidence type="ECO:0000256" key="5">
    <source>
        <dbReference type="PROSITE-ProRule" id="PRU01330"/>
    </source>
</evidence>
<dbReference type="PANTHER" id="PTHR43785">
    <property type="entry name" value="GAMMA-GLUTAMYLPUTRESCINE SYNTHETASE"/>
    <property type="match status" value="1"/>
</dbReference>